<dbReference type="EC" id="3.5.2.7" evidence="2"/>
<evidence type="ECO:0000256" key="6">
    <source>
        <dbReference type="ARBA" id="ARBA00022833"/>
    </source>
</evidence>
<dbReference type="InterPro" id="IPR032466">
    <property type="entry name" value="Metal_Hydrolase"/>
</dbReference>
<accession>A0A3P7M2N8</accession>
<evidence type="ECO:0000256" key="2">
    <source>
        <dbReference type="ARBA" id="ARBA00012864"/>
    </source>
</evidence>
<dbReference type="PANTHER" id="PTHR42752:SF1">
    <property type="entry name" value="IMIDAZOLONEPROPIONASE-RELATED"/>
    <property type="match status" value="1"/>
</dbReference>
<dbReference type="InterPro" id="IPR011059">
    <property type="entry name" value="Metal-dep_hydrolase_composite"/>
</dbReference>
<dbReference type="GO" id="GO:0005737">
    <property type="term" value="C:cytoplasm"/>
    <property type="evidence" value="ECO:0007669"/>
    <property type="project" value="InterPro"/>
</dbReference>
<dbReference type="SUPFAM" id="SSF51556">
    <property type="entry name" value="Metallo-dependent hydrolases"/>
    <property type="match status" value="1"/>
</dbReference>
<dbReference type="GO" id="GO:0019556">
    <property type="term" value="P:L-histidine catabolic process to glutamate and formamide"/>
    <property type="evidence" value="ECO:0007669"/>
    <property type="project" value="InterPro"/>
</dbReference>
<dbReference type="GO" id="GO:0050480">
    <property type="term" value="F:imidazolonepropionase activity"/>
    <property type="evidence" value="ECO:0007669"/>
    <property type="project" value="UniProtKB-EC"/>
</dbReference>
<dbReference type="OrthoDB" id="194468at2759"/>
<sequence length="84" mass="9163">MKTLATNGGILLPGFVDGHSHPVFAGDRVHEFAMKLAGATYMEIAYEMLKSGTTTLEAKSGYGLDTESELKVIRHSFTFENPNN</sequence>
<keyword evidence="3" id="KW-0479">Metal-binding</keyword>
<dbReference type="InterPro" id="IPR005920">
    <property type="entry name" value="HutI"/>
</dbReference>
<evidence type="ECO:0000256" key="1">
    <source>
        <dbReference type="ARBA" id="ARBA00005023"/>
    </source>
</evidence>
<organism evidence="8 9">
    <name type="scientific">Strongylus vulgaris</name>
    <name type="common">Blood worm</name>
    <dbReference type="NCBI Taxonomy" id="40348"/>
    <lineage>
        <taxon>Eukaryota</taxon>
        <taxon>Metazoa</taxon>
        <taxon>Ecdysozoa</taxon>
        <taxon>Nematoda</taxon>
        <taxon>Chromadorea</taxon>
        <taxon>Rhabditida</taxon>
        <taxon>Rhabditina</taxon>
        <taxon>Rhabditomorpha</taxon>
        <taxon>Strongyloidea</taxon>
        <taxon>Strongylidae</taxon>
        <taxon>Strongylus</taxon>
    </lineage>
</organism>
<keyword evidence="4" id="KW-0378">Hydrolase</keyword>
<protein>
    <recommendedName>
        <fullName evidence="2">imidazolonepropionase</fullName>
        <ecNumber evidence="2">3.5.2.7</ecNumber>
    </recommendedName>
</protein>
<name>A0A3P7M2N8_STRVU</name>
<dbReference type="Gene3D" id="2.30.40.10">
    <property type="entry name" value="Urease, subunit C, domain 1"/>
    <property type="match status" value="1"/>
</dbReference>
<dbReference type="AlphaFoldDB" id="A0A3P7M2N8"/>
<reference evidence="8 9" key="1">
    <citation type="submission" date="2018-11" db="EMBL/GenBank/DDBJ databases">
        <authorList>
            <consortium name="Pathogen Informatics"/>
        </authorList>
    </citation>
    <scope>NUCLEOTIDE SEQUENCE [LARGE SCALE GENOMIC DNA]</scope>
</reference>
<dbReference type="Proteomes" id="UP000270094">
    <property type="component" value="Unassembled WGS sequence"/>
</dbReference>
<evidence type="ECO:0000256" key="4">
    <source>
        <dbReference type="ARBA" id="ARBA00022801"/>
    </source>
</evidence>
<dbReference type="GO" id="GO:0046872">
    <property type="term" value="F:metal ion binding"/>
    <property type="evidence" value="ECO:0007669"/>
    <property type="project" value="UniProtKB-KW"/>
</dbReference>
<dbReference type="EMBL" id="UYYB01141894">
    <property type="protein sequence ID" value="VDM85552.1"/>
    <property type="molecule type" value="Genomic_DNA"/>
</dbReference>
<keyword evidence="5" id="KW-0369">Histidine metabolism</keyword>
<evidence type="ECO:0000256" key="3">
    <source>
        <dbReference type="ARBA" id="ARBA00022723"/>
    </source>
</evidence>
<evidence type="ECO:0000313" key="9">
    <source>
        <dbReference type="Proteomes" id="UP000270094"/>
    </source>
</evidence>
<comment type="pathway">
    <text evidence="1">Amino-acid degradation.</text>
</comment>
<evidence type="ECO:0000256" key="5">
    <source>
        <dbReference type="ARBA" id="ARBA00022808"/>
    </source>
</evidence>
<proteinExistence type="predicted"/>
<keyword evidence="6" id="KW-0862">Zinc</keyword>
<evidence type="ECO:0000256" key="7">
    <source>
        <dbReference type="ARBA" id="ARBA00023004"/>
    </source>
</evidence>
<gene>
    <name evidence="8" type="ORF">SVUK_LOCUS20550</name>
</gene>
<evidence type="ECO:0000313" key="8">
    <source>
        <dbReference type="EMBL" id="VDM85552.1"/>
    </source>
</evidence>
<keyword evidence="9" id="KW-1185">Reference proteome</keyword>
<dbReference type="PANTHER" id="PTHR42752">
    <property type="entry name" value="IMIDAZOLONEPROPIONASE"/>
    <property type="match status" value="1"/>
</dbReference>
<dbReference type="Gene3D" id="3.20.20.140">
    <property type="entry name" value="Metal-dependent hydrolases"/>
    <property type="match status" value="2"/>
</dbReference>
<keyword evidence="7" id="KW-0408">Iron</keyword>